<dbReference type="Pfam" id="PF01370">
    <property type="entry name" value="Epimerase"/>
    <property type="match status" value="1"/>
</dbReference>
<dbReference type="PATRIC" id="fig|796943.3.peg.2235"/>
<feature type="region of interest" description="Disordered" evidence="1">
    <location>
        <begin position="268"/>
        <end position="292"/>
    </location>
</feature>
<name>G9WQX7_9FIRM</name>
<evidence type="ECO:0000313" key="4">
    <source>
        <dbReference type="Proteomes" id="UP000018461"/>
    </source>
</evidence>
<accession>G9WQX7</accession>
<dbReference type="InterPro" id="IPR036291">
    <property type="entry name" value="NAD(P)-bd_dom_sf"/>
</dbReference>
<feature type="domain" description="NAD-dependent epimerase/dehydratase" evidence="2">
    <location>
        <begin position="3"/>
        <end position="262"/>
    </location>
</feature>
<dbReference type="STRING" id="796943.HMPREF9625_01760"/>
<gene>
    <name evidence="3" type="ORF">HMPREF9625_01760</name>
</gene>
<organism evidence="3 4">
    <name type="scientific">Oribacterium parvum ACB1</name>
    <dbReference type="NCBI Taxonomy" id="796943"/>
    <lineage>
        <taxon>Bacteria</taxon>
        <taxon>Bacillati</taxon>
        <taxon>Bacillota</taxon>
        <taxon>Clostridia</taxon>
        <taxon>Lachnospirales</taxon>
        <taxon>Lachnospiraceae</taxon>
        <taxon>Oribacterium</taxon>
    </lineage>
</organism>
<comment type="caution">
    <text evidence="3">The sequence shown here is derived from an EMBL/GenBank/DDBJ whole genome shotgun (WGS) entry which is preliminary data.</text>
</comment>
<dbReference type="PANTHER" id="PTHR43245:SF13">
    <property type="entry name" value="UDP-D-APIOSE_UDP-D-XYLOSE SYNTHASE 2"/>
    <property type="match status" value="1"/>
</dbReference>
<dbReference type="HOGENOM" id="CLU_007383_1_7_9"/>
<evidence type="ECO:0000313" key="3">
    <source>
        <dbReference type="EMBL" id="EHL09787.1"/>
    </source>
</evidence>
<dbReference type="Proteomes" id="UP000018461">
    <property type="component" value="Unassembled WGS sequence"/>
</dbReference>
<protein>
    <recommendedName>
        <fullName evidence="2">NAD-dependent epimerase/dehydratase domain-containing protein</fullName>
    </recommendedName>
</protein>
<sequence>MRILISGITSFLGISTGKALLKKGHEVYGILRPESRNKERLKGEKGMQLLSLNMESFLLWEKEKGREAEYNNSTTEAGINTERCITTERGITTENNSTTDSHAIYKSISLPSLAKLHFDTVLHFAWDGVGSLGRSDLVTQEKNLAMSKAFFSWAKAHGVKRFFFAGSQAEMGRGTREEPLPASPYGEKKLAFSEYGLKNHGKMEFIDLRIYSIYGKGDHERSLVKTLVRNTLRGMETELGSGNKIWNFMAEEDFGRAMAFLTDLDVPTRKGESRSQRSSKSEGENPERENADLEIEYKEKLLESGLFGQNKECGSFTIDICSRESRLLSDYIKEIEQIGFSFLKKRGIRKSGESLLRFGLRPPNVEGDYDFTAHTKELSALGFEERVSFSSGIEELYEFIYKEEFLKA</sequence>
<keyword evidence="4" id="KW-1185">Reference proteome</keyword>
<dbReference type="InterPro" id="IPR001509">
    <property type="entry name" value="Epimerase_deHydtase"/>
</dbReference>
<dbReference type="PANTHER" id="PTHR43245">
    <property type="entry name" value="BIFUNCTIONAL POLYMYXIN RESISTANCE PROTEIN ARNA"/>
    <property type="match status" value="1"/>
</dbReference>
<dbReference type="Gene3D" id="3.40.50.720">
    <property type="entry name" value="NAD(P)-binding Rossmann-like Domain"/>
    <property type="match status" value="1"/>
</dbReference>
<evidence type="ECO:0000259" key="2">
    <source>
        <dbReference type="Pfam" id="PF01370"/>
    </source>
</evidence>
<evidence type="ECO:0000256" key="1">
    <source>
        <dbReference type="SAM" id="MobiDB-lite"/>
    </source>
</evidence>
<dbReference type="EMBL" id="AFZC02000002">
    <property type="protein sequence ID" value="EHL09787.1"/>
    <property type="molecule type" value="Genomic_DNA"/>
</dbReference>
<dbReference type="RefSeq" id="WP_009535599.1">
    <property type="nucleotide sequence ID" value="NZ_KE148312.1"/>
</dbReference>
<dbReference type="AlphaFoldDB" id="G9WQX7"/>
<proteinExistence type="predicted"/>
<dbReference type="InterPro" id="IPR050177">
    <property type="entry name" value="Lipid_A_modif_metabolic_enz"/>
</dbReference>
<reference evidence="3" key="1">
    <citation type="submission" date="2011-08" db="EMBL/GenBank/DDBJ databases">
        <authorList>
            <consortium name="The Broad Institute Genome Sequencing Platform"/>
            <person name="Earl A."/>
            <person name="Ward D."/>
            <person name="Feldgarden M."/>
            <person name="Gevers D."/>
            <person name="Sizova M."/>
            <person name="Hazen A."/>
            <person name="Epstein S."/>
            <person name="Young S.K."/>
            <person name="Zeng Q."/>
            <person name="Gargeya S."/>
            <person name="Fitzgerald M."/>
            <person name="Haas B."/>
            <person name="Abouelleil A."/>
            <person name="Alvarado L."/>
            <person name="Arachchi H.M."/>
            <person name="Berlin A."/>
            <person name="Brown A."/>
            <person name="Chapman S.B."/>
            <person name="Chen Z."/>
            <person name="Dunbar C."/>
            <person name="Freedman E."/>
            <person name="Gearin G."/>
            <person name="Gellesch M."/>
            <person name="Goldberg J."/>
            <person name="Griggs A."/>
            <person name="Gujja S."/>
            <person name="Heiman D."/>
            <person name="Howarth C."/>
            <person name="Larson L."/>
            <person name="Lui A."/>
            <person name="MacDonald P.J.P."/>
            <person name="Montmayeur A."/>
            <person name="Murphy C."/>
            <person name="Neiman D."/>
            <person name="Pearson M."/>
            <person name="Priest M."/>
            <person name="Roberts A."/>
            <person name="Saif S."/>
            <person name="Shea T."/>
            <person name="Shenoy N."/>
            <person name="Sisk P."/>
            <person name="Stolte C."/>
            <person name="Sykes S."/>
            <person name="Wortman J."/>
            <person name="Nusbaum C."/>
            <person name="Birren B."/>
        </authorList>
    </citation>
    <scope>NUCLEOTIDE SEQUENCE</scope>
    <source>
        <strain evidence="3">ACB1</strain>
    </source>
</reference>
<reference evidence="3" key="2">
    <citation type="submission" date="2013-03" db="EMBL/GenBank/DDBJ databases">
        <title>The Genome Sequence of Oribacterium sp. ACB1.</title>
        <authorList>
            <consortium name="The Broad Institute Genomics Platform"/>
            <consortium name="The Broad Institute Genome Sequencing Center for Infectious Disease"/>
            <person name="Earl A."/>
            <person name="Ward D."/>
            <person name="Feldgarden M."/>
            <person name="Gevers D."/>
            <person name="Sizova M."/>
            <person name="Hazen A."/>
            <person name="Epstein S."/>
            <person name="Walker B."/>
            <person name="Young S."/>
            <person name="Zeng Q."/>
            <person name="Gargeya S."/>
            <person name="Fitzgerald M."/>
            <person name="Haas B."/>
            <person name="Abouelleil A."/>
            <person name="Allen A.W."/>
            <person name="Alvarado L."/>
            <person name="Arachchi H.M."/>
            <person name="Berlin A.M."/>
            <person name="Chapman S.B."/>
            <person name="Gainer-Dewar J."/>
            <person name="Goldberg J."/>
            <person name="Griggs A."/>
            <person name="Gujja S."/>
            <person name="Hansen M."/>
            <person name="Howarth C."/>
            <person name="Imamovic A."/>
            <person name="Ireland A."/>
            <person name="Larimer J."/>
            <person name="McCowan C."/>
            <person name="Murphy C."/>
            <person name="Pearson M."/>
            <person name="Poon T.W."/>
            <person name="Priest M."/>
            <person name="Roberts A."/>
            <person name="Saif S."/>
            <person name="Shea T."/>
            <person name="Sisk P."/>
            <person name="Sykes S."/>
            <person name="Wortman J."/>
            <person name="Nusbaum C."/>
            <person name="Birren B."/>
        </authorList>
    </citation>
    <scope>NUCLEOTIDE SEQUENCE [LARGE SCALE GENOMIC DNA]</scope>
    <source>
        <strain evidence="3">ACB1</strain>
    </source>
</reference>
<dbReference type="SUPFAM" id="SSF51735">
    <property type="entry name" value="NAD(P)-binding Rossmann-fold domains"/>
    <property type="match status" value="1"/>
</dbReference>